<dbReference type="GO" id="GO:0019901">
    <property type="term" value="F:protein kinase binding"/>
    <property type="evidence" value="ECO:0007669"/>
    <property type="project" value="TreeGrafter"/>
</dbReference>
<proteinExistence type="predicted"/>
<evidence type="ECO:0000313" key="3">
    <source>
        <dbReference type="Proteomes" id="UP000825729"/>
    </source>
</evidence>
<dbReference type="EMBL" id="JAINDJ010000005">
    <property type="protein sequence ID" value="KAG9447181.1"/>
    <property type="molecule type" value="Genomic_DNA"/>
</dbReference>
<dbReference type="Proteomes" id="UP000825729">
    <property type="component" value="Unassembled WGS sequence"/>
</dbReference>
<reference evidence="2 3" key="1">
    <citation type="submission" date="2021-07" db="EMBL/GenBank/DDBJ databases">
        <title>The Aristolochia fimbriata genome: insights into angiosperm evolution, floral development and chemical biosynthesis.</title>
        <authorList>
            <person name="Jiao Y."/>
        </authorList>
    </citation>
    <scope>NUCLEOTIDE SEQUENCE [LARGE SCALE GENOMIC DNA]</scope>
    <source>
        <strain evidence="2">IBCAS-2021</strain>
        <tissue evidence="2">Leaf</tissue>
    </source>
</reference>
<dbReference type="GO" id="GO:0060090">
    <property type="term" value="F:molecular adaptor activity"/>
    <property type="evidence" value="ECO:0007669"/>
    <property type="project" value="TreeGrafter"/>
</dbReference>
<dbReference type="Gene3D" id="1.25.40.10">
    <property type="entry name" value="Tetratricopeptide repeat domain"/>
    <property type="match status" value="1"/>
</dbReference>
<feature type="coiled-coil region" evidence="1">
    <location>
        <begin position="145"/>
        <end position="214"/>
    </location>
</feature>
<accession>A0AAV7EHI3</accession>
<dbReference type="PANTHER" id="PTHR13222:SF1">
    <property type="entry name" value="RB1-INDUCIBLE COILED-COIL PROTEIN 1"/>
    <property type="match status" value="1"/>
</dbReference>
<comment type="caution">
    <text evidence="2">The sequence shown here is derived from an EMBL/GenBank/DDBJ whole genome shotgun (WGS) entry which is preliminary data.</text>
</comment>
<keyword evidence="3" id="KW-1185">Reference proteome</keyword>
<sequence>MRMKLRIFLSRKKPRLSLSQNGLVEAAIKSYTEALFLRPDLPEATCNLLHTLQGHLVFFSTLTPCSLGAYKWCQSVNGHDCSISPLSMGILSGKYFSPDGAPPDGRMNGFRGKYSEGESKYNLSNATVRAATKDQHRDELPSRDKAEKEKLLIELEAALMDKSNQCTETLSKLKTAVEEATNLRRELDISQKLLDECQMNCAHLENCLHEAREEACTNLCAADRRASEYSALCTSAVKTCGLFERLHSCVTAPGGVAGFANSLRALALSLASSANENEDDATADIRACISLLAEKRRKNWLKASMPSISLKNREYESGPSCNGLFWWKTSTTQTGTVKQGSRVRSHKSAHFSLFGQCQKSKATESRCVK</sequence>
<keyword evidence="1" id="KW-0175">Coiled coil</keyword>
<dbReference type="GO" id="GO:0000045">
    <property type="term" value="P:autophagosome assembly"/>
    <property type="evidence" value="ECO:0007669"/>
    <property type="project" value="InterPro"/>
</dbReference>
<dbReference type="GO" id="GO:0034727">
    <property type="term" value="P:piecemeal microautophagy of the nucleus"/>
    <property type="evidence" value="ECO:0007669"/>
    <property type="project" value="TreeGrafter"/>
</dbReference>
<organism evidence="2 3">
    <name type="scientific">Aristolochia fimbriata</name>
    <name type="common">White veined hardy Dutchman's pipe vine</name>
    <dbReference type="NCBI Taxonomy" id="158543"/>
    <lineage>
        <taxon>Eukaryota</taxon>
        <taxon>Viridiplantae</taxon>
        <taxon>Streptophyta</taxon>
        <taxon>Embryophyta</taxon>
        <taxon>Tracheophyta</taxon>
        <taxon>Spermatophyta</taxon>
        <taxon>Magnoliopsida</taxon>
        <taxon>Magnoliidae</taxon>
        <taxon>Piperales</taxon>
        <taxon>Aristolochiaceae</taxon>
        <taxon>Aristolochia</taxon>
    </lineage>
</organism>
<dbReference type="GO" id="GO:1990316">
    <property type="term" value="C:Atg1/ULK1 kinase complex"/>
    <property type="evidence" value="ECO:0007669"/>
    <property type="project" value="TreeGrafter"/>
</dbReference>
<dbReference type="AlphaFoldDB" id="A0AAV7EHI3"/>
<dbReference type="InterPro" id="IPR040040">
    <property type="entry name" value="ATG11"/>
</dbReference>
<dbReference type="PANTHER" id="PTHR13222">
    <property type="entry name" value="RB1-INDUCIBLE COILED-COIL"/>
    <property type="match status" value="1"/>
</dbReference>
<dbReference type="InterPro" id="IPR011990">
    <property type="entry name" value="TPR-like_helical_dom_sf"/>
</dbReference>
<dbReference type="GO" id="GO:0034517">
    <property type="term" value="P:ribophagy"/>
    <property type="evidence" value="ECO:0007669"/>
    <property type="project" value="TreeGrafter"/>
</dbReference>
<evidence type="ECO:0000256" key="1">
    <source>
        <dbReference type="SAM" id="Coils"/>
    </source>
</evidence>
<dbReference type="GO" id="GO:0061709">
    <property type="term" value="P:reticulophagy"/>
    <property type="evidence" value="ECO:0007669"/>
    <property type="project" value="TreeGrafter"/>
</dbReference>
<dbReference type="GO" id="GO:0034045">
    <property type="term" value="C:phagophore assembly site membrane"/>
    <property type="evidence" value="ECO:0007669"/>
    <property type="project" value="TreeGrafter"/>
</dbReference>
<gene>
    <name evidence="2" type="ORF">H6P81_013309</name>
</gene>
<evidence type="ECO:0000313" key="2">
    <source>
        <dbReference type="EMBL" id="KAG9447181.1"/>
    </source>
</evidence>
<name>A0AAV7EHI3_ARIFI</name>
<protein>
    <submittedName>
        <fullName evidence="2">Uncharacterized protein</fullName>
    </submittedName>
</protein>
<dbReference type="GO" id="GO:0000422">
    <property type="term" value="P:autophagy of mitochondrion"/>
    <property type="evidence" value="ECO:0007669"/>
    <property type="project" value="TreeGrafter"/>
</dbReference>